<protein>
    <recommendedName>
        <fullName evidence="5">CENP-V/GFA domain-containing protein</fullName>
    </recommendedName>
</protein>
<evidence type="ECO:0000313" key="6">
    <source>
        <dbReference type="EMBL" id="RWU17187.1"/>
    </source>
</evidence>
<evidence type="ECO:0000256" key="3">
    <source>
        <dbReference type="ARBA" id="ARBA00022833"/>
    </source>
</evidence>
<dbReference type="InterPro" id="IPR006913">
    <property type="entry name" value="CENP-V/GFA"/>
</dbReference>
<sequence length="137" mass="14227">MNTINGNCLCGAIHYSSQLAPLSVAVCHCSDCQKQSGSAFSVNLLVPAEGFVVKGPSLGCYAKAGGSGLPVKRYFCAECGSALYSEVATMPGVLAVKTGTLSDPASAKPNLHLWCASAQPWVAIDRTIPCFEQSPTE</sequence>
<dbReference type="OrthoDB" id="7765631at2"/>
<evidence type="ECO:0000256" key="4">
    <source>
        <dbReference type="ARBA" id="ARBA00023239"/>
    </source>
</evidence>
<comment type="caution">
    <text evidence="6">The sequence shown here is derived from an EMBL/GenBank/DDBJ whole genome shotgun (WGS) entry which is preliminary data.</text>
</comment>
<proteinExistence type="inferred from homology"/>
<dbReference type="Pfam" id="PF04828">
    <property type="entry name" value="GFA"/>
    <property type="match status" value="1"/>
</dbReference>
<evidence type="ECO:0000256" key="2">
    <source>
        <dbReference type="ARBA" id="ARBA00022723"/>
    </source>
</evidence>
<dbReference type="InterPro" id="IPR011057">
    <property type="entry name" value="Mss4-like_sf"/>
</dbReference>
<dbReference type="GO" id="GO:0046872">
    <property type="term" value="F:metal ion binding"/>
    <property type="evidence" value="ECO:0007669"/>
    <property type="project" value="UniProtKB-KW"/>
</dbReference>
<dbReference type="AlphaFoldDB" id="A0A443ZER7"/>
<organism evidence="6 7">
    <name type="scientific">Pseudomonas alkylphenolica</name>
    <dbReference type="NCBI Taxonomy" id="237609"/>
    <lineage>
        <taxon>Bacteria</taxon>
        <taxon>Pseudomonadati</taxon>
        <taxon>Pseudomonadota</taxon>
        <taxon>Gammaproteobacteria</taxon>
        <taxon>Pseudomonadales</taxon>
        <taxon>Pseudomonadaceae</taxon>
        <taxon>Pseudomonas</taxon>
    </lineage>
</organism>
<evidence type="ECO:0000259" key="5">
    <source>
        <dbReference type="PROSITE" id="PS51891"/>
    </source>
</evidence>
<keyword evidence="2" id="KW-0479">Metal-binding</keyword>
<reference evidence="6 7" key="1">
    <citation type="submission" date="2018-06" db="EMBL/GenBank/DDBJ databases">
        <title>Bacteria isolated from soil of Wuhan.</title>
        <authorList>
            <person name="Wei X."/>
            <person name="Chunhua H."/>
        </authorList>
    </citation>
    <scope>NUCLEOTIDE SEQUENCE [LARGE SCALE GENOMIC DNA]</scope>
    <source>
        <strain evidence="7">xwS2</strain>
    </source>
</reference>
<evidence type="ECO:0000313" key="7">
    <source>
        <dbReference type="Proteomes" id="UP000288983"/>
    </source>
</evidence>
<gene>
    <name evidence="6" type="ORF">DM813_27895</name>
</gene>
<dbReference type="RefSeq" id="WP_128326606.1">
    <property type="nucleotide sequence ID" value="NZ_QJRG01000050.1"/>
</dbReference>
<dbReference type="Proteomes" id="UP000288983">
    <property type="component" value="Unassembled WGS sequence"/>
</dbReference>
<feature type="domain" description="CENP-V/GFA" evidence="5">
    <location>
        <begin position="4"/>
        <end position="122"/>
    </location>
</feature>
<dbReference type="EMBL" id="QJRG01000050">
    <property type="protein sequence ID" value="RWU17187.1"/>
    <property type="molecule type" value="Genomic_DNA"/>
</dbReference>
<dbReference type="Gene3D" id="3.90.1590.10">
    <property type="entry name" value="glutathione-dependent formaldehyde- activating enzyme (gfa)"/>
    <property type="match status" value="1"/>
</dbReference>
<comment type="similarity">
    <text evidence="1">Belongs to the Gfa family.</text>
</comment>
<keyword evidence="4" id="KW-0456">Lyase</keyword>
<name>A0A443ZER7_9PSED</name>
<evidence type="ECO:0000256" key="1">
    <source>
        <dbReference type="ARBA" id="ARBA00005495"/>
    </source>
</evidence>
<dbReference type="PANTHER" id="PTHR33337">
    <property type="entry name" value="GFA DOMAIN-CONTAINING PROTEIN"/>
    <property type="match status" value="1"/>
</dbReference>
<accession>A0A443ZER7</accession>
<dbReference type="GO" id="GO:0016846">
    <property type="term" value="F:carbon-sulfur lyase activity"/>
    <property type="evidence" value="ECO:0007669"/>
    <property type="project" value="InterPro"/>
</dbReference>
<dbReference type="PANTHER" id="PTHR33337:SF40">
    <property type="entry name" value="CENP-V_GFA DOMAIN-CONTAINING PROTEIN-RELATED"/>
    <property type="match status" value="1"/>
</dbReference>
<keyword evidence="3" id="KW-0862">Zinc</keyword>
<dbReference type="PROSITE" id="PS51891">
    <property type="entry name" value="CENP_V_GFA"/>
    <property type="match status" value="1"/>
</dbReference>
<dbReference type="SUPFAM" id="SSF51316">
    <property type="entry name" value="Mss4-like"/>
    <property type="match status" value="1"/>
</dbReference>